<protein>
    <recommendedName>
        <fullName evidence="4">Chain length determinant protein</fullName>
    </recommendedName>
</protein>
<organism evidence="2 3">
    <name type="scientific">Kribbella sancticallisti</name>
    <dbReference type="NCBI Taxonomy" id="460087"/>
    <lineage>
        <taxon>Bacteria</taxon>
        <taxon>Bacillati</taxon>
        <taxon>Actinomycetota</taxon>
        <taxon>Actinomycetes</taxon>
        <taxon>Propionibacteriales</taxon>
        <taxon>Kribbellaceae</taxon>
        <taxon>Kribbella</taxon>
    </lineage>
</organism>
<comment type="caution">
    <text evidence="2">The sequence shown here is derived from an EMBL/GenBank/DDBJ whole genome shotgun (WGS) entry which is preliminary data.</text>
</comment>
<evidence type="ECO:0008006" key="4">
    <source>
        <dbReference type="Google" id="ProtNLM"/>
    </source>
</evidence>
<dbReference type="PANTHER" id="PTHR32309:SF31">
    <property type="entry name" value="CAPSULAR EXOPOLYSACCHARIDE FAMILY"/>
    <property type="match status" value="1"/>
</dbReference>
<keyword evidence="3" id="KW-1185">Reference proteome</keyword>
<dbReference type="EMBL" id="BAAAOS010000010">
    <property type="protein sequence ID" value="GAA1561605.1"/>
    <property type="molecule type" value="Genomic_DNA"/>
</dbReference>
<dbReference type="RefSeq" id="WP_344210933.1">
    <property type="nucleotide sequence ID" value="NZ_BAAAOS010000010.1"/>
</dbReference>
<reference evidence="3" key="1">
    <citation type="journal article" date="2019" name="Int. J. Syst. Evol. Microbiol.">
        <title>The Global Catalogue of Microorganisms (GCM) 10K type strain sequencing project: providing services to taxonomists for standard genome sequencing and annotation.</title>
        <authorList>
            <consortium name="The Broad Institute Genomics Platform"/>
            <consortium name="The Broad Institute Genome Sequencing Center for Infectious Disease"/>
            <person name="Wu L."/>
            <person name="Ma J."/>
        </authorList>
    </citation>
    <scope>NUCLEOTIDE SEQUENCE [LARGE SCALE GENOMIC DNA]</scope>
    <source>
        <strain evidence="3">JCM 14969</strain>
    </source>
</reference>
<dbReference type="Proteomes" id="UP001500393">
    <property type="component" value="Unassembled WGS sequence"/>
</dbReference>
<name>A0ABP4NK16_9ACTN</name>
<dbReference type="InterPro" id="IPR050445">
    <property type="entry name" value="Bact_polysacc_biosynth/exp"/>
</dbReference>
<gene>
    <name evidence="2" type="ORF">GCM10009789_13570</name>
</gene>
<keyword evidence="1" id="KW-0472">Membrane</keyword>
<keyword evidence="1" id="KW-0812">Transmembrane</keyword>
<feature type="transmembrane region" description="Helical" evidence="1">
    <location>
        <begin position="50"/>
        <end position="71"/>
    </location>
</feature>
<sequence>MSNQPYSESFRADPAWDDDDDLFTDERSAAFPPDHLVTFRFLRDAVKRHLRLWLVLAFAGLVLGLATPTVLPPANVSSARLLLTHREGDDPARAAATDVSLVTTHTVAQRAIDRLKLAETPDDLLKRYTVTPLTDRVLEISASAETSEQATQLATVLAQTYLAFRREQISQLDIPLRRDLATAKSLVAEAEAAVTAAGDDPRDLKVPNSPEAIRLGAARDRLQYIEQQLIDQEVQASRMNSTRMLDEAAPVPLSQKRTLAIGAVSGLVAGLFIGLGFVVVRALLSDRLWKRQDIARSLAARVRLSTGRPPRWRWRPYPTYLRKSQREHPEVRLLAQHLDQQINWSRTPTPALAVVSVDDVRACALATASLAVSAAAERKHVLVADLTGTGLLAGLLGVKTTGTHESRFSESGRRLDVFRPDPDRGPAEGCYLRLGDNNRPTGSGDLALDAAWDAADLVLTLATLTPALGADHLATWASHAAAVVTAGRSTATKIHATGQMLRLAGLSIDTAVVLNADRTDEGVGVAEATEAAAGSTRDLEMFGR</sequence>
<dbReference type="PANTHER" id="PTHR32309">
    <property type="entry name" value="TYROSINE-PROTEIN KINASE"/>
    <property type="match status" value="1"/>
</dbReference>
<feature type="transmembrane region" description="Helical" evidence="1">
    <location>
        <begin position="259"/>
        <end position="284"/>
    </location>
</feature>
<evidence type="ECO:0000313" key="3">
    <source>
        <dbReference type="Proteomes" id="UP001500393"/>
    </source>
</evidence>
<accession>A0ABP4NK16</accession>
<proteinExistence type="predicted"/>
<evidence type="ECO:0000313" key="2">
    <source>
        <dbReference type="EMBL" id="GAA1561605.1"/>
    </source>
</evidence>
<evidence type="ECO:0000256" key="1">
    <source>
        <dbReference type="SAM" id="Phobius"/>
    </source>
</evidence>
<keyword evidence="1" id="KW-1133">Transmembrane helix</keyword>